<feature type="region of interest" description="Disordered" evidence="1">
    <location>
        <begin position="196"/>
        <end position="219"/>
    </location>
</feature>
<evidence type="ECO:0000313" key="2">
    <source>
        <dbReference type="EMBL" id="KAH8504694.1"/>
    </source>
</evidence>
<gene>
    <name evidence="2" type="ORF">H0E87_012071</name>
</gene>
<evidence type="ECO:0000313" key="3">
    <source>
        <dbReference type="Proteomes" id="UP000807159"/>
    </source>
</evidence>
<comment type="caution">
    <text evidence="2">The sequence shown here is derived from an EMBL/GenBank/DDBJ whole genome shotgun (WGS) entry which is preliminary data.</text>
</comment>
<organism evidence="2 3">
    <name type="scientific">Populus deltoides</name>
    <name type="common">Eastern poplar</name>
    <name type="synonym">Eastern cottonwood</name>
    <dbReference type="NCBI Taxonomy" id="3696"/>
    <lineage>
        <taxon>Eukaryota</taxon>
        <taxon>Viridiplantae</taxon>
        <taxon>Streptophyta</taxon>
        <taxon>Embryophyta</taxon>
        <taxon>Tracheophyta</taxon>
        <taxon>Spermatophyta</taxon>
        <taxon>Magnoliopsida</taxon>
        <taxon>eudicotyledons</taxon>
        <taxon>Gunneridae</taxon>
        <taxon>Pentapetalae</taxon>
        <taxon>rosids</taxon>
        <taxon>fabids</taxon>
        <taxon>Malpighiales</taxon>
        <taxon>Salicaceae</taxon>
        <taxon>Saliceae</taxon>
        <taxon>Populus</taxon>
    </lineage>
</organism>
<protein>
    <submittedName>
        <fullName evidence="2">Uncharacterized protein</fullName>
    </submittedName>
</protein>
<accession>A0A8T2YHQ3</accession>
<sequence>MSFLLRKTIKSNSTLQSFKPNNALSFFLRQSTKHFSTETQPPPPPQENNDPSSTDPFLQDSATSLTYARFHGVRKHTLKTDIINLFEGSNLTPDDIIVVHHRFNNNPYAAAIKFPSRRAYDNAQRSLTRAGRIYNLEKTPPTVWDAALRNSYDGKTVLLEGLPPNALNEDIERFLSGCKFVPSSIRTFVKYPDPVMSAGRKNPTTSAGKQDATTSEEKRDPIRMATCGFSIKGFLHYLATLFHFKIESRDGYVEYKLAAIAISLFSPTTFRWEMHAMKDKLGTDSMNAESDQLPSFAVKATTFTFHCSGQKIASLKTTKSFAGRSTRTQVFVLKSRTLQLPRTRH</sequence>
<name>A0A8T2YHQ3_POPDE</name>
<evidence type="ECO:0000256" key="1">
    <source>
        <dbReference type="SAM" id="MobiDB-lite"/>
    </source>
</evidence>
<keyword evidence="3" id="KW-1185">Reference proteome</keyword>
<reference evidence="2" key="1">
    <citation type="journal article" date="2021" name="J. Hered.">
        <title>Genome Assembly of Salicaceae Populus deltoides (Eastern Cottonwood) I-69 Based on Nanopore Sequencing and Hi-C Technologies.</title>
        <authorList>
            <person name="Bai S."/>
            <person name="Wu H."/>
            <person name="Zhang J."/>
            <person name="Pan Z."/>
            <person name="Zhao W."/>
            <person name="Li Z."/>
            <person name="Tong C."/>
        </authorList>
    </citation>
    <scope>NUCLEOTIDE SEQUENCE</scope>
    <source>
        <tissue evidence="2">Leaf</tissue>
    </source>
</reference>
<feature type="region of interest" description="Disordered" evidence="1">
    <location>
        <begin position="33"/>
        <end position="58"/>
    </location>
</feature>
<feature type="compositionally biased region" description="Polar residues" evidence="1">
    <location>
        <begin position="202"/>
        <end position="213"/>
    </location>
</feature>
<dbReference type="PANTHER" id="PTHR48167:SF2">
    <property type="entry name" value="EXPRESSED PROTEIN"/>
    <property type="match status" value="1"/>
</dbReference>
<dbReference type="PANTHER" id="PTHR48167">
    <property type="entry name" value="EXPRESSED PROTEIN"/>
    <property type="match status" value="1"/>
</dbReference>
<proteinExistence type="predicted"/>
<dbReference type="EMBL" id="JACEGQ020000006">
    <property type="protein sequence ID" value="KAH8504694.1"/>
    <property type="molecule type" value="Genomic_DNA"/>
</dbReference>
<dbReference type="AlphaFoldDB" id="A0A8T2YHQ3"/>
<dbReference type="Proteomes" id="UP000807159">
    <property type="component" value="Chromosome 6"/>
</dbReference>